<dbReference type="InterPro" id="IPR011006">
    <property type="entry name" value="CheY-like_superfamily"/>
</dbReference>
<proteinExistence type="predicted"/>
<dbReference type="Gene3D" id="1.10.10.60">
    <property type="entry name" value="Homeodomain-like"/>
    <property type="match status" value="2"/>
</dbReference>
<evidence type="ECO:0000259" key="5">
    <source>
        <dbReference type="PROSITE" id="PS01124"/>
    </source>
</evidence>
<dbReference type="SUPFAM" id="SSF46689">
    <property type="entry name" value="Homeodomain-like"/>
    <property type="match status" value="1"/>
</dbReference>
<dbReference type="PROSITE" id="PS50110">
    <property type="entry name" value="RESPONSE_REGULATORY"/>
    <property type="match status" value="1"/>
</dbReference>
<evidence type="ECO:0000313" key="8">
    <source>
        <dbReference type="Proteomes" id="UP001589818"/>
    </source>
</evidence>
<keyword evidence="8" id="KW-1185">Reference proteome</keyword>
<dbReference type="SUPFAM" id="SSF52172">
    <property type="entry name" value="CheY-like"/>
    <property type="match status" value="1"/>
</dbReference>
<keyword evidence="4" id="KW-0597">Phosphoprotein</keyword>
<dbReference type="SMART" id="SM00448">
    <property type="entry name" value="REC"/>
    <property type="match status" value="1"/>
</dbReference>
<dbReference type="InterPro" id="IPR001789">
    <property type="entry name" value="Sig_transdc_resp-reg_receiver"/>
</dbReference>
<evidence type="ECO:0000256" key="1">
    <source>
        <dbReference type="ARBA" id="ARBA00023015"/>
    </source>
</evidence>
<dbReference type="InterPro" id="IPR018060">
    <property type="entry name" value="HTH_AraC"/>
</dbReference>
<keyword evidence="1" id="KW-0805">Transcription regulation</keyword>
<protein>
    <submittedName>
        <fullName evidence="7">Response regulator</fullName>
    </submittedName>
</protein>
<sequence length="519" mass="58706">MRILVVDDEREIRDYIASMPEWADIRCSVAAIAANGAEALDIARRERPDILLTDIRMPIMDGILLAETLRLEQPELPIIFLSAYHEFDYAKKAIRLGAVDFITKPFVAADLVWAVQQVQQQQLLDWKHQEAFFALFAQPEERDEEKLAWLAERQSDESFVLLYAEMDAMAGTSDERSPFRERSLAGTLMPLLEKSIIPCWTGPADAGLYVLLRGGSVDASTLQEESIELAKRMVERGAMSPELHLSVGISQLEPSLLRMPEAIRQLKACMEYRMLLGKKSVIAYEAIKSIRSEKEQQVTFSTNRLAELLRTGDRTGITEALRDVYRMMLTVGAGKQEIQHFCLRLIERAESVMEDFGLESDSWARMHIREKVLSSVILTDMMREVEQVMLSSAGRIAELVEHAPKRLVAETKQLIGQAYEGELTLQMVAKQLNVNYSYLSRVIKKETGQNFSDLLWLTRIEAAKTKLLREDMKAYEAAYAAGFKNYAHFSLLFKKVVGVSPSAYKLQAAAGQDPGKTER</sequence>
<evidence type="ECO:0000256" key="3">
    <source>
        <dbReference type="ARBA" id="ARBA00023163"/>
    </source>
</evidence>
<reference evidence="7 8" key="1">
    <citation type="submission" date="2024-09" db="EMBL/GenBank/DDBJ databases">
        <authorList>
            <person name="Sun Q."/>
            <person name="Mori K."/>
        </authorList>
    </citation>
    <scope>NUCLEOTIDE SEQUENCE [LARGE SCALE GENOMIC DNA]</scope>
    <source>
        <strain evidence="7 8">CCM 4839</strain>
    </source>
</reference>
<evidence type="ECO:0000256" key="2">
    <source>
        <dbReference type="ARBA" id="ARBA00023125"/>
    </source>
</evidence>
<keyword evidence="3" id="KW-0804">Transcription</keyword>
<dbReference type="Pfam" id="PF00072">
    <property type="entry name" value="Response_reg"/>
    <property type="match status" value="1"/>
</dbReference>
<evidence type="ECO:0000313" key="7">
    <source>
        <dbReference type="EMBL" id="MFC0396687.1"/>
    </source>
</evidence>
<dbReference type="RefSeq" id="WP_204821361.1">
    <property type="nucleotide sequence ID" value="NZ_JANHOF010000012.1"/>
</dbReference>
<dbReference type="InterPro" id="IPR009057">
    <property type="entry name" value="Homeodomain-like_sf"/>
</dbReference>
<feature type="domain" description="HTH araC/xylS-type" evidence="5">
    <location>
        <begin position="409"/>
        <end position="507"/>
    </location>
</feature>
<name>A0ABV6JL86_9BACL</name>
<comment type="caution">
    <text evidence="7">The sequence shown here is derived from an EMBL/GenBank/DDBJ whole genome shotgun (WGS) entry which is preliminary data.</text>
</comment>
<dbReference type="CDD" id="cd17536">
    <property type="entry name" value="REC_YesN-like"/>
    <property type="match status" value="1"/>
</dbReference>
<dbReference type="Proteomes" id="UP001589818">
    <property type="component" value="Unassembled WGS sequence"/>
</dbReference>
<evidence type="ECO:0000256" key="4">
    <source>
        <dbReference type="PROSITE-ProRule" id="PRU00169"/>
    </source>
</evidence>
<dbReference type="SMART" id="SM00342">
    <property type="entry name" value="HTH_ARAC"/>
    <property type="match status" value="1"/>
</dbReference>
<dbReference type="Gene3D" id="3.40.50.2300">
    <property type="match status" value="1"/>
</dbReference>
<keyword evidence="2" id="KW-0238">DNA-binding</keyword>
<dbReference type="PANTHER" id="PTHR43280:SF2">
    <property type="entry name" value="HTH-TYPE TRANSCRIPTIONAL REGULATOR EXSA"/>
    <property type="match status" value="1"/>
</dbReference>
<feature type="domain" description="Response regulatory" evidence="6">
    <location>
        <begin position="2"/>
        <end position="119"/>
    </location>
</feature>
<organism evidence="7 8">
    <name type="scientific">Paenibacillus mendelii</name>
    <dbReference type="NCBI Taxonomy" id="206163"/>
    <lineage>
        <taxon>Bacteria</taxon>
        <taxon>Bacillati</taxon>
        <taxon>Bacillota</taxon>
        <taxon>Bacilli</taxon>
        <taxon>Bacillales</taxon>
        <taxon>Paenibacillaceae</taxon>
        <taxon>Paenibacillus</taxon>
    </lineage>
</organism>
<dbReference type="EMBL" id="JBHLVF010000064">
    <property type="protein sequence ID" value="MFC0396687.1"/>
    <property type="molecule type" value="Genomic_DNA"/>
</dbReference>
<feature type="modified residue" description="4-aspartylphosphate" evidence="4">
    <location>
        <position position="54"/>
    </location>
</feature>
<accession>A0ABV6JL86</accession>
<gene>
    <name evidence="7" type="ORF">ACFFJ8_35725</name>
</gene>
<dbReference type="PROSITE" id="PS01124">
    <property type="entry name" value="HTH_ARAC_FAMILY_2"/>
    <property type="match status" value="1"/>
</dbReference>
<evidence type="ECO:0000259" key="6">
    <source>
        <dbReference type="PROSITE" id="PS50110"/>
    </source>
</evidence>
<dbReference type="Pfam" id="PF12833">
    <property type="entry name" value="HTH_18"/>
    <property type="match status" value="1"/>
</dbReference>
<dbReference type="PANTHER" id="PTHR43280">
    <property type="entry name" value="ARAC-FAMILY TRANSCRIPTIONAL REGULATOR"/>
    <property type="match status" value="1"/>
</dbReference>